<dbReference type="EC" id="2.3.1.269" evidence="9"/>
<comment type="function">
    <text evidence="9">Catalyzes the phospholipid dependent N-acylation of the N-terminal cysteine of apolipoprotein, the last step in lipoprotein maturation.</text>
</comment>
<feature type="transmembrane region" description="Helical" evidence="9">
    <location>
        <begin position="68"/>
        <end position="90"/>
    </location>
</feature>
<evidence type="ECO:0000256" key="1">
    <source>
        <dbReference type="ARBA" id="ARBA00004651"/>
    </source>
</evidence>
<keyword evidence="11" id="KW-0449">Lipoprotein</keyword>
<comment type="catalytic activity">
    <reaction evidence="9">
        <text>N-terminal S-1,2-diacyl-sn-glyceryl-L-cysteinyl-[lipoprotein] + a glycerophospholipid = N-acyl-S-1,2-diacyl-sn-glyceryl-L-cysteinyl-[lipoprotein] + a 2-acyl-sn-glycero-3-phospholipid + H(+)</text>
        <dbReference type="Rhea" id="RHEA:48228"/>
        <dbReference type="Rhea" id="RHEA-COMP:14681"/>
        <dbReference type="Rhea" id="RHEA-COMP:14684"/>
        <dbReference type="ChEBI" id="CHEBI:15378"/>
        <dbReference type="ChEBI" id="CHEBI:136912"/>
        <dbReference type="ChEBI" id="CHEBI:140656"/>
        <dbReference type="ChEBI" id="CHEBI:140657"/>
        <dbReference type="ChEBI" id="CHEBI:140660"/>
        <dbReference type="EC" id="2.3.1.269"/>
    </reaction>
</comment>
<dbReference type="EMBL" id="MZMT01000053">
    <property type="protein sequence ID" value="PIO42503.1"/>
    <property type="molecule type" value="Genomic_DNA"/>
</dbReference>
<sequence length="529" mass="57365">MIQRLAGKVILLSGWKRVALAFLMGALASFALPPYDFFAVCFISFPVLVWLIDGAVDNAGSGPVRRLLPAAMVGWWFGFGYFVFGLWWIGNALLVDAENFAWAIPFAVLGVPALLAFFYAFAAALARLFWSDGLGRVLALAFGFGMAEWLRSFVLTGFPWNAVGYAAMPVPVLMQSSIIVGLMGMNALAVIVFAMPALFADRRDLKTGLVLALILVCAHVGFGVYRLGTATVEAKGPQVRIVQPSIAQDLKWDANARQGIFDKFLAMTGEAPKDGKPQPQVIIWPETSVPYILTKAPEALKSIADVLKDGQVLLAGAIRMEEPSGNEDPLYYNSIYAIDSDGEITGAADKVHLVPFGEYVPLESILRKLGVSEVVELPGGFTAATTRRSLPVLDGFNALPLICYEAIFPAEMAYQGPPADAIVNVTNDAWYGDTPGPYQHFRQAQLRAVEQGLPLVRAANNGLSGVVDPYGRIIDALALDAVGVVDVTLPGKVQLPLSEDSRWYQFWVVIGMVLIATLAYFLRQRTRVG</sequence>
<feature type="transmembrane region" description="Helical" evidence="9">
    <location>
        <begin position="503"/>
        <end position="522"/>
    </location>
</feature>
<dbReference type="UniPathway" id="UPA00666"/>
<dbReference type="AlphaFoldDB" id="A0A2N9VSN5"/>
<keyword evidence="5 9" id="KW-0812">Transmembrane</keyword>
<dbReference type="InterPro" id="IPR004563">
    <property type="entry name" value="Apolipo_AcylTrfase"/>
</dbReference>
<comment type="similarity">
    <text evidence="2 9">Belongs to the CN hydrolase family. Apolipoprotein N-acyltransferase subfamily.</text>
</comment>
<evidence type="ECO:0000256" key="6">
    <source>
        <dbReference type="ARBA" id="ARBA00022989"/>
    </source>
</evidence>
<dbReference type="InterPro" id="IPR045378">
    <property type="entry name" value="LNT_N"/>
</dbReference>
<feature type="transmembrane region" description="Helical" evidence="9">
    <location>
        <begin position="137"/>
        <end position="158"/>
    </location>
</feature>
<dbReference type="Pfam" id="PF20154">
    <property type="entry name" value="LNT_N"/>
    <property type="match status" value="1"/>
</dbReference>
<feature type="domain" description="CN hydrolase" evidence="10">
    <location>
        <begin position="242"/>
        <end position="491"/>
    </location>
</feature>
<keyword evidence="8 9" id="KW-0012">Acyltransferase</keyword>
<reference evidence="11 12" key="1">
    <citation type="journal article" date="2017" name="Int J Environ Stud">
        <title>Does the Miocene-Pliocene relict legume Oxytropis triphylla form nitrogen-fixing nodules with a combination of bacterial strains?</title>
        <authorList>
            <person name="Safronova V."/>
            <person name="Belimov A."/>
            <person name="Sazanova A."/>
            <person name="Kuznetsova I."/>
            <person name="Popova J."/>
            <person name="Andronov E."/>
            <person name="Verkhozina A."/>
            <person name="Tikhonovich I."/>
        </authorList>
    </citation>
    <scope>NUCLEOTIDE SEQUENCE [LARGE SCALE GENOMIC DNA]</scope>
    <source>
        <strain evidence="11 12">Tri-38</strain>
    </source>
</reference>
<dbReference type="HAMAP" id="MF_01148">
    <property type="entry name" value="Lnt"/>
    <property type="match status" value="1"/>
</dbReference>
<comment type="caution">
    <text evidence="11">The sequence shown here is derived from an EMBL/GenBank/DDBJ whole genome shotgun (WGS) entry which is preliminary data.</text>
</comment>
<protein>
    <recommendedName>
        <fullName evidence="9">Apolipoprotein N-acyltransferase</fullName>
        <shortName evidence="9">ALP N-acyltransferase</shortName>
        <ecNumber evidence="9">2.3.1.269</ecNumber>
    </recommendedName>
</protein>
<evidence type="ECO:0000256" key="7">
    <source>
        <dbReference type="ARBA" id="ARBA00023136"/>
    </source>
</evidence>
<dbReference type="GO" id="GO:0005886">
    <property type="term" value="C:plasma membrane"/>
    <property type="evidence" value="ECO:0007669"/>
    <property type="project" value="UniProtKB-SubCell"/>
</dbReference>
<evidence type="ECO:0000256" key="2">
    <source>
        <dbReference type="ARBA" id="ARBA00010065"/>
    </source>
</evidence>
<dbReference type="Proteomes" id="UP000232163">
    <property type="component" value="Unassembled WGS sequence"/>
</dbReference>
<dbReference type="GO" id="GO:0016410">
    <property type="term" value="F:N-acyltransferase activity"/>
    <property type="evidence" value="ECO:0007669"/>
    <property type="project" value="UniProtKB-UniRule"/>
</dbReference>
<keyword evidence="12" id="KW-1185">Reference proteome</keyword>
<feature type="transmembrane region" description="Helical" evidence="9">
    <location>
        <begin position="178"/>
        <end position="200"/>
    </location>
</feature>
<feature type="transmembrane region" description="Helical" evidence="9">
    <location>
        <begin position="102"/>
        <end position="125"/>
    </location>
</feature>
<dbReference type="PANTHER" id="PTHR38686">
    <property type="entry name" value="APOLIPOPROTEIN N-ACYLTRANSFERASE"/>
    <property type="match status" value="1"/>
</dbReference>
<evidence type="ECO:0000256" key="3">
    <source>
        <dbReference type="ARBA" id="ARBA00022475"/>
    </source>
</evidence>
<evidence type="ECO:0000313" key="11">
    <source>
        <dbReference type="EMBL" id="PIO42503.1"/>
    </source>
</evidence>
<dbReference type="RefSeq" id="WP_100000305.1">
    <property type="nucleotide sequence ID" value="NZ_CP017940.1"/>
</dbReference>
<dbReference type="GO" id="GO:0042158">
    <property type="term" value="P:lipoprotein biosynthetic process"/>
    <property type="evidence" value="ECO:0007669"/>
    <property type="project" value="UniProtKB-UniRule"/>
</dbReference>
<evidence type="ECO:0000256" key="8">
    <source>
        <dbReference type="ARBA" id="ARBA00023315"/>
    </source>
</evidence>
<dbReference type="PANTHER" id="PTHR38686:SF1">
    <property type="entry name" value="APOLIPOPROTEIN N-ACYLTRANSFERASE"/>
    <property type="match status" value="1"/>
</dbReference>
<keyword evidence="4 9" id="KW-0808">Transferase</keyword>
<evidence type="ECO:0000256" key="9">
    <source>
        <dbReference type="HAMAP-Rule" id="MF_01148"/>
    </source>
</evidence>
<feature type="transmembrane region" description="Helical" evidence="9">
    <location>
        <begin position="9"/>
        <end position="31"/>
    </location>
</feature>
<keyword evidence="3 9" id="KW-1003">Cell membrane</keyword>
<comment type="subcellular location">
    <subcellularLocation>
        <location evidence="1 9">Cell membrane</location>
        <topology evidence="1 9">Multi-pass membrane protein</topology>
    </subcellularLocation>
</comment>
<dbReference type="InterPro" id="IPR036526">
    <property type="entry name" value="C-N_Hydrolase_sf"/>
</dbReference>
<feature type="transmembrane region" description="Helical" evidence="9">
    <location>
        <begin position="207"/>
        <end position="228"/>
    </location>
</feature>
<organism evidence="11 12">
    <name type="scientific">Phyllobacterium zundukense</name>
    <dbReference type="NCBI Taxonomy" id="1867719"/>
    <lineage>
        <taxon>Bacteria</taxon>
        <taxon>Pseudomonadati</taxon>
        <taxon>Pseudomonadota</taxon>
        <taxon>Alphaproteobacteria</taxon>
        <taxon>Hyphomicrobiales</taxon>
        <taxon>Phyllobacteriaceae</taxon>
        <taxon>Phyllobacterium</taxon>
    </lineage>
</organism>
<accession>A0A2N9VSN5</accession>
<dbReference type="OrthoDB" id="9804277at2"/>
<proteinExistence type="inferred from homology"/>
<evidence type="ECO:0000313" key="12">
    <source>
        <dbReference type="Proteomes" id="UP000232163"/>
    </source>
</evidence>
<keyword evidence="7 9" id="KW-0472">Membrane</keyword>
<dbReference type="Gene3D" id="3.60.110.10">
    <property type="entry name" value="Carbon-nitrogen hydrolase"/>
    <property type="match status" value="1"/>
</dbReference>
<evidence type="ECO:0000256" key="5">
    <source>
        <dbReference type="ARBA" id="ARBA00022692"/>
    </source>
</evidence>
<feature type="transmembrane region" description="Helical" evidence="9">
    <location>
        <begin position="37"/>
        <end position="56"/>
    </location>
</feature>
<keyword evidence="6 9" id="KW-1133">Transmembrane helix</keyword>
<dbReference type="PROSITE" id="PS50263">
    <property type="entry name" value="CN_HYDROLASE"/>
    <property type="match status" value="1"/>
</dbReference>
<gene>
    <name evidence="9" type="primary">lnt</name>
    <name evidence="11" type="ORF">B5P45_26235</name>
</gene>
<dbReference type="InterPro" id="IPR003010">
    <property type="entry name" value="C-N_Hydrolase"/>
</dbReference>
<dbReference type="CDD" id="cd07571">
    <property type="entry name" value="ALP_N-acyl_transferase"/>
    <property type="match status" value="1"/>
</dbReference>
<dbReference type="SUPFAM" id="SSF56317">
    <property type="entry name" value="Carbon-nitrogen hydrolase"/>
    <property type="match status" value="1"/>
</dbReference>
<comment type="pathway">
    <text evidence="9">Protein modification; lipoprotein biosynthesis (N-acyl transfer).</text>
</comment>
<dbReference type="NCBIfam" id="TIGR00546">
    <property type="entry name" value="lnt"/>
    <property type="match status" value="1"/>
</dbReference>
<name>A0A2N9VSN5_9HYPH</name>
<evidence type="ECO:0000256" key="4">
    <source>
        <dbReference type="ARBA" id="ARBA00022679"/>
    </source>
</evidence>
<evidence type="ECO:0000259" key="10">
    <source>
        <dbReference type="PROSITE" id="PS50263"/>
    </source>
</evidence>
<dbReference type="Pfam" id="PF00795">
    <property type="entry name" value="CN_hydrolase"/>
    <property type="match status" value="1"/>
</dbReference>